<sequence>MPLSPCCLKMNKDGKKSVEKSPKIIPYVVSPSMIQRAGKIDDDIKNFDEADENDHQRKEALKKRGPLDATTLPTAQKNHYRSRSVPASTTPQLCSTTTVLLKRKNGQQLGLGIAGGADRAIPPTISFLRPGYIAHRCDQLQQGERLIAVNNIPVKGLTHEQILTVLRSASDTVKLEVEYSLNHPVFFKPKNTMSKCTEIVLEKETGGFGFIIRGGSYGPDTEKCRPVTVTGIRPGGPAHREGRLRVGDRIININGVDVYSATLGVAQRLIQDIDILGRFVIEYDVSILETVRNATGPLMVEVDKSPGIDFGLSLVIKEKTDPITNTTTRGVFVEHVTPASISDRCGAIHEKDEILSIDGIGLEYTTLEEAMQLLKGQCSTVKLEIIPYSQMNKDDGNYKSRRRQKVQEISATKKKDDSKRSDSCDFHPAYGVRAVEQRAKSTERFSGQDKNKKTVVQQKFASNNVKNQKMNGLSGSVPTVPQNTNFYMTRSTDLSYPDSSRPSTSKLIGSVSGALFSAMPSGQVCHMETMEVFLQTQSSSKSGFGLILNRNDTKSTDADSGRYAPLFIAYIEKGSSADKCGVLQVGDRVLAINDWHTANSTVEEANHILRHANQSITLTVEFDVIESVLPSTGMFTVKLAKRGNNLGIICRSETNGEKGEPVIISEIRTGSVAHRCGSIQRGDQIIAIDNIPLDTCTVEEAVRLMQRSGDVVKLSVKKGCQDNQEPDGLQTVVYSIELARKGQPLGITIASSGERGDPIVISQLTNGGLAERTGALHVGDRILAINNETLENKVVSEAMQILQQATDNVTLKISRIIDPPHREHFVSQYSPLSPVLPRSARSLGTSFIHPLSTIRSDSVSEVSGKLSTPIQSIDSAVESLEDSPNGNVKNLPMSSSCHIVRLHDDLHKRTTDSNGNRRSEQLINSGRQNSSTSARSFSKPPSSSNDVGSSVERTGWDSGLSSTADTSHTANECCGCNSRNNNDGEDWKKILEALETVGEAEMLKKLEESIMAGNVPNNQKHPCQCSILSVTDEPKLNNTLLSRRNQPNISNAIPGLINFNTSSTILRHPPLISGAKDYLTSETEYRSQSPSYDGTLELPPAMPPPNPYINAANMDSFDVPNPRRLSNLLMLLSEQTSGFPMIDATSPIHNDLDEYITEKTIFSVHLKKDPNIKTFGFSVSDGANSNQGVYINALSPGSPADRCGRIKPFDRILKINETDIQDLGCNLAVPLLSADEVDLLLERTTVISHNRLIRNDHRGHTIQSAL</sequence>
<organism evidence="1 2">
    <name type="scientific">Panagrolaimus sp. JU765</name>
    <dbReference type="NCBI Taxonomy" id="591449"/>
    <lineage>
        <taxon>Eukaryota</taxon>
        <taxon>Metazoa</taxon>
        <taxon>Ecdysozoa</taxon>
        <taxon>Nematoda</taxon>
        <taxon>Chromadorea</taxon>
        <taxon>Rhabditida</taxon>
        <taxon>Tylenchina</taxon>
        <taxon>Panagrolaimomorpha</taxon>
        <taxon>Panagrolaimoidea</taxon>
        <taxon>Panagrolaimidae</taxon>
        <taxon>Panagrolaimus</taxon>
    </lineage>
</organism>
<evidence type="ECO:0000313" key="1">
    <source>
        <dbReference type="Proteomes" id="UP000887576"/>
    </source>
</evidence>
<proteinExistence type="predicted"/>
<evidence type="ECO:0000313" key="2">
    <source>
        <dbReference type="WBParaSite" id="JU765_v2.g19197.t2"/>
    </source>
</evidence>
<dbReference type="Proteomes" id="UP000887576">
    <property type="component" value="Unplaced"/>
</dbReference>
<name>A0AC34QSY4_9BILA</name>
<accession>A0AC34QSY4</accession>
<reference evidence="2" key="1">
    <citation type="submission" date="2022-11" db="UniProtKB">
        <authorList>
            <consortium name="WormBaseParasite"/>
        </authorList>
    </citation>
    <scope>IDENTIFICATION</scope>
</reference>
<protein>
    <submittedName>
        <fullName evidence="2">PDZ domain-containing protein</fullName>
    </submittedName>
</protein>
<dbReference type="WBParaSite" id="JU765_v2.g19197.t2">
    <property type="protein sequence ID" value="JU765_v2.g19197.t2"/>
    <property type="gene ID" value="JU765_v2.g19197"/>
</dbReference>